<dbReference type="Proteomes" id="UP000321085">
    <property type="component" value="Unassembled WGS sequence"/>
</dbReference>
<sequence>MTKLQELLEVINIVKALLEEAEGRTVTMAVSEDSLAQIAIRKACLDVFYEIAASCQNGMLEEQKRQRFEPFLNSMTQENLLRLVDPSLLRAH</sequence>
<name>A0A512BY26_9HYPH</name>
<organism evidence="1 2">
    <name type="scientific">Microvirga aerophila</name>
    <dbReference type="NCBI Taxonomy" id="670291"/>
    <lineage>
        <taxon>Bacteria</taxon>
        <taxon>Pseudomonadati</taxon>
        <taxon>Pseudomonadota</taxon>
        <taxon>Alphaproteobacteria</taxon>
        <taxon>Hyphomicrobiales</taxon>
        <taxon>Methylobacteriaceae</taxon>
        <taxon>Microvirga</taxon>
    </lineage>
</organism>
<dbReference type="AlphaFoldDB" id="A0A512BY26"/>
<comment type="caution">
    <text evidence="1">The sequence shown here is derived from an EMBL/GenBank/DDBJ whole genome shotgun (WGS) entry which is preliminary data.</text>
</comment>
<accession>A0A512BY26</accession>
<evidence type="ECO:0000313" key="1">
    <source>
        <dbReference type="EMBL" id="GEO16757.1"/>
    </source>
</evidence>
<protein>
    <submittedName>
        <fullName evidence="1">Uncharacterized protein</fullName>
    </submittedName>
</protein>
<keyword evidence="2" id="KW-1185">Reference proteome</keyword>
<dbReference type="EMBL" id="BJYU01000073">
    <property type="protein sequence ID" value="GEO16757.1"/>
    <property type="molecule type" value="Genomic_DNA"/>
</dbReference>
<proteinExistence type="predicted"/>
<evidence type="ECO:0000313" key="2">
    <source>
        <dbReference type="Proteomes" id="UP000321085"/>
    </source>
</evidence>
<gene>
    <name evidence="1" type="ORF">MAE02_44530</name>
</gene>
<reference evidence="1 2" key="1">
    <citation type="submission" date="2019-07" db="EMBL/GenBank/DDBJ databases">
        <title>Whole genome shotgun sequence of Microvirga aerophila NBRC 106136.</title>
        <authorList>
            <person name="Hosoyama A."/>
            <person name="Uohara A."/>
            <person name="Ohji S."/>
            <person name="Ichikawa N."/>
        </authorList>
    </citation>
    <scope>NUCLEOTIDE SEQUENCE [LARGE SCALE GENOMIC DNA]</scope>
    <source>
        <strain evidence="1 2">NBRC 106136</strain>
    </source>
</reference>
<dbReference type="RefSeq" id="WP_114186527.1">
    <property type="nucleotide sequence ID" value="NZ_BJYU01000073.1"/>
</dbReference>